<keyword evidence="1" id="KW-0051">Antiviral defense</keyword>
<dbReference type="Pfam" id="PF03787">
    <property type="entry name" value="RAMPs"/>
    <property type="match status" value="1"/>
</dbReference>
<protein>
    <submittedName>
        <fullName evidence="3">CRISPR type III-A/MTUBE-associated RAMP protein Csm3</fullName>
    </submittedName>
</protein>
<dbReference type="PANTHER" id="PTHR35579:SF3">
    <property type="entry name" value="CRISPR SYSTEM CMS ENDORIBONUCLEASE CSM3"/>
    <property type="match status" value="1"/>
</dbReference>
<reference evidence="3 4" key="1">
    <citation type="submission" date="2015-09" db="EMBL/GenBank/DDBJ databases">
        <authorList>
            <consortium name="Pathogen Informatics"/>
        </authorList>
    </citation>
    <scope>NUCLEOTIDE SEQUENCE [LARGE SCALE GENOMIC DNA]</scope>
    <source>
        <strain evidence="3 4">2789STDY5834876</strain>
    </source>
</reference>
<dbReference type="STRING" id="39482.ERS852491_02684"/>
<dbReference type="AlphaFoldDB" id="A0A174GAJ2"/>
<evidence type="ECO:0000313" key="3">
    <source>
        <dbReference type="EMBL" id="CUO59433.1"/>
    </source>
</evidence>
<dbReference type="PANTHER" id="PTHR35579">
    <property type="entry name" value="CRISPR SYSTEM CMS ENDORIBONUCLEASE CSM3"/>
    <property type="match status" value="1"/>
</dbReference>
<dbReference type="OrthoDB" id="1063910at2"/>
<evidence type="ECO:0000313" key="4">
    <source>
        <dbReference type="Proteomes" id="UP000095544"/>
    </source>
</evidence>
<dbReference type="RefSeq" id="WP_050641183.1">
    <property type="nucleotide sequence ID" value="NZ_CABKUE010000009.1"/>
</dbReference>
<dbReference type="Proteomes" id="UP000095544">
    <property type="component" value="Unassembled WGS sequence"/>
</dbReference>
<name>A0A174GAJ2_9FIRM</name>
<gene>
    <name evidence="3" type="ORF">ERS852491_02684</name>
</gene>
<sequence>MENVIKIRIKTLSNLFIGGSPMPFEIGGIDQWTAVDGQGFPCIPASSLKGALRAIVMEDHSKEADEIARWYAELLRKEKEENEALIQKYYKENTEALVRTKERYASAIKEASAGHLFGIREFNNTPKLLFNDLLLKKEHRDLNKCFSIDTKTSINCEGAEPKSNPRTYKTARMGLEFEGEIELYRFNSKYFDNNAIEKCKAYIVYNLKKFNGGVYRLGNSKSRGYGKVYVSIE</sequence>
<feature type="domain" description="CRISPR type III-associated protein" evidence="2">
    <location>
        <begin position="8"/>
        <end position="228"/>
    </location>
</feature>
<dbReference type="InterPro" id="IPR052216">
    <property type="entry name" value="CRISPR_Csm3_endoribonuclease"/>
</dbReference>
<evidence type="ECO:0000256" key="1">
    <source>
        <dbReference type="ARBA" id="ARBA00023118"/>
    </source>
</evidence>
<evidence type="ECO:0000259" key="2">
    <source>
        <dbReference type="Pfam" id="PF03787"/>
    </source>
</evidence>
<accession>A0A174GAJ2</accession>
<organism evidence="3 4">
    <name type="scientific">Faecalicatena contorta</name>
    <dbReference type="NCBI Taxonomy" id="39482"/>
    <lineage>
        <taxon>Bacteria</taxon>
        <taxon>Bacillati</taxon>
        <taxon>Bacillota</taxon>
        <taxon>Clostridia</taxon>
        <taxon>Lachnospirales</taxon>
        <taxon>Lachnospiraceae</taxon>
        <taxon>Faecalicatena</taxon>
    </lineage>
</organism>
<dbReference type="EMBL" id="CYZU01000024">
    <property type="protein sequence ID" value="CUO59433.1"/>
    <property type="molecule type" value="Genomic_DNA"/>
</dbReference>
<dbReference type="GO" id="GO:0051607">
    <property type="term" value="P:defense response to virus"/>
    <property type="evidence" value="ECO:0007669"/>
    <property type="project" value="UniProtKB-KW"/>
</dbReference>
<proteinExistence type="predicted"/>
<dbReference type="CDD" id="cd09726">
    <property type="entry name" value="RAMP_I_III"/>
    <property type="match status" value="1"/>
</dbReference>
<dbReference type="InterPro" id="IPR005537">
    <property type="entry name" value="RAMP_III_fam"/>
</dbReference>